<organism evidence="2 3">
    <name type="scientific">Mycolicibacterium goodii</name>
    <name type="common">Mycobacterium goodii</name>
    <dbReference type="NCBI Taxonomy" id="134601"/>
    <lineage>
        <taxon>Bacteria</taxon>
        <taxon>Bacillati</taxon>
        <taxon>Actinomycetota</taxon>
        <taxon>Actinomycetes</taxon>
        <taxon>Mycobacteriales</taxon>
        <taxon>Mycobacteriaceae</taxon>
        <taxon>Mycolicibacterium</taxon>
    </lineage>
</organism>
<comment type="caution">
    <text evidence="2">The sequence shown here is derived from an EMBL/GenBank/DDBJ whole genome shotgun (WGS) entry which is preliminary data.</text>
</comment>
<dbReference type="Proteomes" id="UP000696413">
    <property type="component" value="Unassembled WGS sequence"/>
</dbReference>
<keyword evidence="3" id="KW-1185">Reference proteome</keyword>
<accession>A0ABS6HXX8</accession>
<evidence type="ECO:0000256" key="1">
    <source>
        <dbReference type="SAM" id="MobiDB-lite"/>
    </source>
</evidence>
<reference evidence="2 3" key="1">
    <citation type="submission" date="2021-05" db="EMBL/GenBank/DDBJ databases">
        <title>Draft Genome Sequences of Clinical Respiratory Isolates of Mycobacterium goodii Recovered in Ireland.</title>
        <authorList>
            <person name="Flanagan P.R."/>
            <person name="Mok S."/>
            <person name="Roycroft E."/>
            <person name="Rogers T.R."/>
            <person name="Fitzgibbon M."/>
        </authorList>
    </citation>
    <scope>NUCLEOTIDE SEQUENCE [LARGE SCALE GENOMIC DNA]</scope>
    <source>
        <strain evidence="2 3">14IE55</strain>
    </source>
</reference>
<dbReference type="EMBL" id="JAHBOM010000045">
    <property type="protein sequence ID" value="MBU8827519.1"/>
    <property type="molecule type" value="Genomic_DNA"/>
</dbReference>
<evidence type="ECO:0000313" key="2">
    <source>
        <dbReference type="EMBL" id="MBU8827519.1"/>
    </source>
</evidence>
<protein>
    <submittedName>
        <fullName evidence="2">Uncharacterized protein</fullName>
    </submittedName>
</protein>
<sequence>MSDFLPSPATNAPNVDSSINIHGPVGVSPNDLMSRIHAEGKDRARSAGSGLKGVGGF</sequence>
<feature type="region of interest" description="Disordered" evidence="1">
    <location>
        <begin position="1"/>
        <end position="23"/>
    </location>
</feature>
<dbReference type="RefSeq" id="WP_168189156.1">
    <property type="nucleotide sequence ID" value="NZ_CP092364.2"/>
</dbReference>
<name>A0ABS6HXX8_MYCGD</name>
<evidence type="ECO:0000313" key="3">
    <source>
        <dbReference type="Proteomes" id="UP000696413"/>
    </source>
</evidence>
<proteinExistence type="predicted"/>
<feature type="compositionally biased region" description="Polar residues" evidence="1">
    <location>
        <begin position="8"/>
        <end position="20"/>
    </location>
</feature>
<gene>
    <name evidence="2" type="ORF">KL859_32185</name>
</gene>